<dbReference type="GO" id="GO:0019305">
    <property type="term" value="P:dTDP-rhamnose biosynthetic process"/>
    <property type="evidence" value="ECO:0007669"/>
    <property type="project" value="UniProtKB-UniPathway"/>
</dbReference>
<keyword evidence="6 8" id="KW-0560">Oxidoreductase</keyword>
<evidence type="ECO:0000313" key="9">
    <source>
        <dbReference type="Proteomes" id="UP000297540"/>
    </source>
</evidence>
<evidence type="ECO:0000256" key="6">
    <source>
        <dbReference type="RuleBase" id="RU364082"/>
    </source>
</evidence>
<comment type="similarity">
    <text evidence="2 6">Belongs to the dTDP-4-dehydrorhamnose reductase family.</text>
</comment>
<dbReference type="Proteomes" id="UP000297540">
    <property type="component" value="Unassembled WGS sequence"/>
</dbReference>
<evidence type="ECO:0000313" key="8">
    <source>
        <dbReference type="EMBL" id="TFF38805.1"/>
    </source>
</evidence>
<evidence type="ECO:0000256" key="5">
    <source>
        <dbReference type="ARBA" id="ARBA00048200"/>
    </source>
</evidence>
<proteinExistence type="inferred from homology"/>
<dbReference type="InterPro" id="IPR029903">
    <property type="entry name" value="RmlD-like-bd"/>
</dbReference>
<accession>A0A4Y8SJF8</accession>
<keyword evidence="6" id="KW-0521">NADP</keyword>
<evidence type="ECO:0000256" key="4">
    <source>
        <dbReference type="ARBA" id="ARBA00017099"/>
    </source>
</evidence>
<dbReference type="RefSeq" id="WP_133228264.1">
    <property type="nucleotide sequence ID" value="NZ_SOZE01000005.1"/>
</dbReference>
<keyword evidence="9" id="KW-1185">Reference proteome</keyword>
<comment type="function">
    <text evidence="6">Catalyzes the reduction of dTDP-6-deoxy-L-lyxo-4-hexulose to yield dTDP-L-rhamnose.</text>
</comment>
<comment type="catalytic activity">
    <reaction evidence="5">
        <text>dTDP-beta-L-rhamnose + NADP(+) = dTDP-4-dehydro-beta-L-rhamnose + NADPH + H(+)</text>
        <dbReference type="Rhea" id="RHEA:21796"/>
        <dbReference type="ChEBI" id="CHEBI:15378"/>
        <dbReference type="ChEBI" id="CHEBI:57510"/>
        <dbReference type="ChEBI" id="CHEBI:57783"/>
        <dbReference type="ChEBI" id="CHEBI:58349"/>
        <dbReference type="ChEBI" id="CHEBI:62830"/>
        <dbReference type="EC" id="1.1.1.133"/>
    </reaction>
</comment>
<dbReference type="Pfam" id="PF04321">
    <property type="entry name" value="RmlD_sub_bind"/>
    <property type="match status" value="1"/>
</dbReference>
<sequence>MENIIVFGASGQLGQCLEKAAWQKKITSVVFPSKKEANILDNEALARLFQQYKPAFAINCAAYTAVDKAEDDAELARKINKTGVQNLALQCKAHGATLVHVSTDFVFEGNNPLPLGEDAATNPTSIYGLTKLEGEQDIIAILPKHYILRTSWLYSEYGNNFVKTMLKLGSERDELKIIADQVGTPTYAIDLANAILDIISSGKENYGVYHYSNEGVTSWYDFAKGIFDVAGTNVKLYPIRTAEYPTKATRPAFSVMDKAKFKKTFGLEVPYWRDSLITCIKALEINTINKP</sequence>
<dbReference type="SUPFAM" id="SSF51735">
    <property type="entry name" value="NAD(P)-binding Rossmann-fold domains"/>
    <property type="match status" value="1"/>
</dbReference>
<dbReference type="UniPathway" id="UPA00124"/>
<comment type="caution">
    <text evidence="8">The sequence shown here is derived from an EMBL/GenBank/DDBJ whole genome shotgun (WGS) entry which is preliminary data.</text>
</comment>
<reference evidence="8 9" key="1">
    <citation type="journal article" date="2017" name="Int. J. Syst. Evol. Microbiol.">
        <title>Mucilaginibacterpsychrotolerans sp. nov., isolated from peatlands.</title>
        <authorList>
            <person name="Deng Y."/>
            <person name="Shen L."/>
            <person name="Xu B."/>
            <person name="Liu Y."/>
            <person name="Gu Z."/>
            <person name="Liu H."/>
            <person name="Zhou Y."/>
        </authorList>
    </citation>
    <scope>NUCLEOTIDE SEQUENCE [LARGE SCALE GENOMIC DNA]</scope>
    <source>
        <strain evidence="8 9">NH7-4</strain>
    </source>
</reference>
<dbReference type="EMBL" id="SOZE01000005">
    <property type="protein sequence ID" value="TFF38805.1"/>
    <property type="molecule type" value="Genomic_DNA"/>
</dbReference>
<dbReference type="GO" id="GO:0005829">
    <property type="term" value="C:cytosol"/>
    <property type="evidence" value="ECO:0007669"/>
    <property type="project" value="TreeGrafter"/>
</dbReference>
<dbReference type="OrthoDB" id="9803892at2"/>
<dbReference type="NCBIfam" id="TIGR01214">
    <property type="entry name" value="rmlD"/>
    <property type="match status" value="1"/>
</dbReference>
<comment type="pathway">
    <text evidence="1 6">Carbohydrate biosynthesis; dTDP-L-rhamnose biosynthesis.</text>
</comment>
<evidence type="ECO:0000256" key="3">
    <source>
        <dbReference type="ARBA" id="ARBA00012929"/>
    </source>
</evidence>
<gene>
    <name evidence="8" type="primary">rfbD</name>
    <name evidence="8" type="ORF">E2R66_07305</name>
</gene>
<name>A0A4Y8SJF8_9SPHI</name>
<dbReference type="CDD" id="cd05254">
    <property type="entry name" value="dTDP_HR_like_SDR_e"/>
    <property type="match status" value="1"/>
</dbReference>
<organism evidence="8 9">
    <name type="scientific">Mucilaginibacter psychrotolerans</name>
    <dbReference type="NCBI Taxonomy" id="1524096"/>
    <lineage>
        <taxon>Bacteria</taxon>
        <taxon>Pseudomonadati</taxon>
        <taxon>Bacteroidota</taxon>
        <taxon>Sphingobacteriia</taxon>
        <taxon>Sphingobacteriales</taxon>
        <taxon>Sphingobacteriaceae</taxon>
        <taxon>Mucilaginibacter</taxon>
    </lineage>
</organism>
<dbReference type="InterPro" id="IPR036291">
    <property type="entry name" value="NAD(P)-bd_dom_sf"/>
</dbReference>
<evidence type="ECO:0000256" key="1">
    <source>
        <dbReference type="ARBA" id="ARBA00004781"/>
    </source>
</evidence>
<evidence type="ECO:0000256" key="2">
    <source>
        <dbReference type="ARBA" id="ARBA00010944"/>
    </source>
</evidence>
<dbReference type="Gene3D" id="3.90.25.10">
    <property type="entry name" value="UDP-galactose 4-epimerase, domain 1"/>
    <property type="match status" value="1"/>
</dbReference>
<feature type="domain" description="RmlD-like substrate binding" evidence="7">
    <location>
        <begin position="3"/>
        <end position="283"/>
    </location>
</feature>
<evidence type="ECO:0000259" key="7">
    <source>
        <dbReference type="Pfam" id="PF04321"/>
    </source>
</evidence>
<dbReference type="EC" id="1.1.1.133" evidence="3 6"/>
<dbReference type="PANTHER" id="PTHR10491:SF4">
    <property type="entry name" value="METHIONINE ADENOSYLTRANSFERASE 2 SUBUNIT BETA"/>
    <property type="match status" value="1"/>
</dbReference>
<dbReference type="GO" id="GO:0008831">
    <property type="term" value="F:dTDP-4-dehydrorhamnose reductase activity"/>
    <property type="evidence" value="ECO:0007669"/>
    <property type="project" value="UniProtKB-EC"/>
</dbReference>
<dbReference type="AlphaFoldDB" id="A0A4Y8SJF8"/>
<protein>
    <recommendedName>
        <fullName evidence="4 6">dTDP-4-dehydrorhamnose reductase</fullName>
        <ecNumber evidence="3 6">1.1.1.133</ecNumber>
    </recommendedName>
</protein>
<dbReference type="InterPro" id="IPR005913">
    <property type="entry name" value="dTDP_dehydrorham_reduct"/>
</dbReference>
<dbReference type="PANTHER" id="PTHR10491">
    <property type="entry name" value="DTDP-4-DEHYDRORHAMNOSE REDUCTASE"/>
    <property type="match status" value="1"/>
</dbReference>
<dbReference type="Gene3D" id="3.40.50.720">
    <property type="entry name" value="NAD(P)-binding Rossmann-like Domain"/>
    <property type="match status" value="1"/>
</dbReference>